<dbReference type="InterPro" id="IPR058163">
    <property type="entry name" value="LysR-type_TF_proteobact-type"/>
</dbReference>
<keyword evidence="3" id="KW-0805">Transcription regulation</keyword>
<reference evidence="8" key="1">
    <citation type="submission" date="2019-09" db="EMBL/GenBank/DDBJ databases">
        <title>Yersinia canariae sp. nov., isolated from a human yersiniosis case.</title>
        <authorList>
            <person name="Nguyen S.V."/>
            <person name="Greig D."/>
            <person name="Hurley D."/>
            <person name="Cao Y."/>
            <person name="McCabe E."/>
            <person name="Mitchell M."/>
            <person name="Jenkins C."/>
            <person name="Fanning S."/>
        </authorList>
    </citation>
    <scope>NUCLEOTIDE SEQUENCE [LARGE SCALE GENOMIC DNA]</scope>
    <source>
        <strain evidence="8">NCTC 14382</strain>
    </source>
</reference>
<dbReference type="InterPro" id="IPR000847">
    <property type="entry name" value="LysR_HTH_N"/>
</dbReference>
<dbReference type="InterPro" id="IPR036390">
    <property type="entry name" value="WH_DNA-bd_sf"/>
</dbReference>
<dbReference type="PRINTS" id="PR00039">
    <property type="entry name" value="HTHLYSR"/>
</dbReference>
<dbReference type="PROSITE" id="PS50931">
    <property type="entry name" value="HTH_LYSR"/>
    <property type="match status" value="1"/>
</dbReference>
<dbReference type="AlphaFoldDB" id="A0A857EX09"/>
<dbReference type="Pfam" id="PF03466">
    <property type="entry name" value="LysR_substrate"/>
    <property type="match status" value="1"/>
</dbReference>
<organism evidence="7 8">
    <name type="scientific">Yersinia canariae</name>
    <dbReference type="NCBI Taxonomy" id="2607663"/>
    <lineage>
        <taxon>Bacteria</taxon>
        <taxon>Pseudomonadati</taxon>
        <taxon>Pseudomonadota</taxon>
        <taxon>Gammaproteobacteria</taxon>
        <taxon>Enterobacterales</taxon>
        <taxon>Yersiniaceae</taxon>
        <taxon>Yersinia</taxon>
    </lineage>
</organism>
<keyword evidence="8" id="KW-1185">Reference proteome</keyword>
<dbReference type="PANTHER" id="PTHR30537:SF1">
    <property type="entry name" value="HTH-TYPE TRANSCRIPTIONAL REGULATOR PGRR"/>
    <property type="match status" value="1"/>
</dbReference>
<dbReference type="InterPro" id="IPR036388">
    <property type="entry name" value="WH-like_DNA-bd_sf"/>
</dbReference>
<evidence type="ECO:0000256" key="3">
    <source>
        <dbReference type="ARBA" id="ARBA00023015"/>
    </source>
</evidence>
<dbReference type="RefSeq" id="WP_159677582.1">
    <property type="nucleotide sequence ID" value="NZ_CP043727.1"/>
</dbReference>
<comment type="similarity">
    <text evidence="1">Belongs to the LysR transcriptional regulatory family.</text>
</comment>
<dbReference type="GO" id="GO:0003700">
    <property type="term" value="F:DNA-binding transcription factor activity"/>
    <property type="evidence" value="ECO:0007669"/>
    <property type="project" value="InterPro"/>
</dbReference>
<feature type="domain" description="HTH lysR-type" evidence="6">
    <location>
        <begin position="1"/>
        <end position="61"/>
    </location>
</feature>
<dbReference type="CDD" id="cd08474">
    <property type="entry name" value="PBP2_CrgA_like_5"/>
    <property type="match status" value="1"/>
</dbReference>
<dbReference type="FunFam" id="3.40.190.290:FF:000012">
    <property type="entry name" value="Transcriptional regulator, LysR family"/>
    <property type="match status" value="1"/>
</dbReference>
<dbReference type="KEGG" id="yca:F0T03_07225"/>
<proteinExistence type="inferred from homology"/>
<dbReference type="GO" id="GO:0006351">
    <property type="term" value="P:DNA-templated transcription"/>
    <property type="evidence" value="ECO:0007669"/>
    <property type="project" value="TreeGrafter"/>
</dbReference>
<dbReference type="Proteomes" id="UP000464402">
    <property type="component" value="Chromosome"/>
</dbReference>
<keyword evidence="5" id="KW-0804">Transcription</keyword>
<evidence type="ECO:0000313" key="7">
    <source>
        <dbReference type="EMBL" id="QHB31967.1"/>
    </source>
</evidence>
<dbReference type="PANTHER" id="PTHR30537">
    <property type="entry name" value="HTH-TYPE TRANSCRIPTIONAL REGULATOR"/>
    <property type="match status" value="1"/>
</dbReference>
<evidence type="ECO:0000256" key="1">
    <source>
        <dbReference type="ARBA" id="ARBA00009437"/>
    </source>
</evidence>
<dbReference type="Pfam" id="PF00126">
    <property type="entry name" value="HTH_1"/>
    <property type="match status" value="1"/>
</dbReference>
<protein>
    <submittedName>
        <fullName evidence="7">LysR family transcriptional regulator</fullName>
    </submittedName>
</protein>
<dbReference type="GO" id="GO:0043565">
    <property type="term" value="F:sequence-specific DNA binding"/>
    <property type="evidence" value="ECO:0007669"/>
    <property type="project" value="TreeGrafter"/>
</dbReference>
<evidence type="ECO:0000256" key="4">
    <source>
        <dbReference type="ARBA" id="ARBA00023125"/>
    </source>
</evidence>
<sequence>MRRKNINDYQAFIAVAREQSFTKAAAQLGISQSALSYTVRTLEAHLGIRLLMRTTRSVSVTEAGERLLNSIGPHFDHIEDEIAALSGMREKPAGTVRITSVEHAAETLLWPKLAPMLLEYPDINIEIISEYGLKDIVAERYDAGVRLGEQVDKDMISLPLAENFSFAVVGSPSYFEGKALPLTPSDLSRHRCIKLRLPTLGSVYTWEFYKEGNEIKVRVDGQGTFATISMMRQAALDSLGLAYLPKDTVDAEIKNGTLVQVLADWCPPRPAYHLYYPSRKQHSRAFMLVLDALRYHSV</sequence>
<dbReference type="Gene3D" id="1.10.10.10">
    <property type="entry name" value="Winged helix-like DNA-binding domain superfamily/Winged helix DNA-binding domain"/>
    <property type="match status" value="1"/>
</dbReference>
<keyword evidence="4" id="KW-0238">DNA-binding</keyword>
<dbReference type="SUPFAM" id="SSF53850">
    <property type="entry name" value="Periplasmic binding protein-like II"/>
    <property type="match status" value="1"/>
</dbReference>
<dbReference type="FunFam" id="1.10.10.10:FF:000001">
    <property type="entry name" value="LysR family transcriptional regulator"/>
    <property type="match status" value="1"/>
</dbReference>
<dbReference type="SUPFAM" id="SSF46785">
    <property type="entry name" value="Winged helix' DNA-binding domain"/>
    <property type="match status" value="1"/>
</dbReference>
<evidence type="ECO:0000256" key="2">
    <source>
        <dbReference type="ARBA" id="ARBA00022491"/>
    </source>
</evidence>
<dbReference type="Gene3D" id="3.40.190.290">
    <property type="match status" value="1"/>
</dbReference>
<name>A0A857EX09_9GAMM</name>
<accession>A0A857EX09</accession>
<evidence type="ECO:0000259" key="6">
    <source>
        <dbReference type="PROSITE" id="PS50931"/>
    </source>
</evidence>
<dbReference type="EMBL" id="CP043727">
    <property type="protein sequence ID" value="QHB31967.1"/>
    <property type="molecule type" value="Genomic_DNA"/>
</dbReference>
<gene>
    <name evidence="7" type="ORF">F0T03_07225</name>
</gene>
<dbReference type="InterPro" id="IPR005119">
    <property type="entry name" value="LysR_subst-bd"/>
</dbReference>
<keyword evidence="2" id="KW-0678">Repressor</keyword>
<evidence type="ECO:0000256" key="5">
    <source>
        <dbReference type="ARBA" id="ARBA00023163"/>
    </source>
</evidence>
<evidence type="ECO:0000313" key="8">
    <source>
        <dbReference type="Proteomes" id="UP000464402"/>
    </source>
</evidence>